<dbReference type="InterPro" id="IPR036249">
    <property type="entry name" value="Thioredoxin-like_sf"/>
</dbReference>
<dbReference type="SUPFAM" id="SSF47616">
    <property type="entry name" value="GST C-terminal domain-like"/>
    <property type="match status" value="1"/>
</dbReference>
<accession>A0ABQ1AHZ7</accession>
<dbReference type="PANTHER" id="PTHR42673">
    <property type="entry name" value="MALEYLACETOACETATE ISOMERASE"/>
    <property type="match status" value="1"/>
</dbReference>
<keyword evidence="4" id="KW-0413">Isomerase</keyword>
<reference evidence="4 5" key="1">
    <citation type="submission" date="2020-01" db="EMBL/GenBank/DDBJ databases">
        <title>Draft genome sequence of Aspergillus udagawae IFM 53868.</title>
        <authorList>
            <person name="Takahashi H."/>
            <person name="Yaguchi T."/>
        </authorList>
    </citation>
    <scope>NUCLEOTIDE SEQUENCE [LARGE SCALE GENOMIC DNA]</scope>
    <source>
        <strain evidence="4 5">IFM 53868</strain>
    </source>
</reference>
<proteinExistence type="inferred from homology"/>
<evidence type="ECO:0000313" key="5">
    <source>
        <dbReference type="Proteomes" id="UP000465266"/>
    </source>
</evidence>
<dbReference type="InterPro" id="IPR004045">
    <property type="entry name" value="Glutathione_S-Trfase_N"/>
</dbReference>
<dbReference type="InterPro" id="IPR005955">
    <property type="entry name" value="GST_Zeta"/>
</dbReference>
<dbReference type="InterPro" id="IPR010987">
    <property type="entry name" value="Glutathione-S-Trfase_C-like"/>
</dbReference>
<dbReference type="SFLD" id="SFLDG00358">
    <property type="entry name" value="Main_(cytGST)"/>
    <property type="match status" value="1"/>
</dbReference>
<evidence type="ECO:0000259" key="3">
    <source>
        <dbReference type="PROSITE" id="PS50405"/>
    </source>
</evidence>
<dbReference type="InterPro" id="IPR040079">
    <property type="entry name" value="Glutathione_S-Trfase"/>
</dbReference>
<evidence type="ECO:0000313" key="4">
    <source>
        <dbReference type="EMBL" id="GFF82276.1"/>
    </source>
</evidence>
<comment type="caution">
    <text evidence="4">The sequence shown here is derived from an EMBL/GenBank/DDBJ whole genome shotgun (WGS) entry which is preliminary data.</text>
</comment>
<evidence type="ECO:0000259" key="2">
    <source>
        <dbReference type="PROSITE" id="PS50404"/>
    </source>
</evidence>
<dbReference type="Proteomes" id="UP000465266">
    <property type="component" value="Unassembled WGS sequence"/>
</dbReference>
<sequence>MTSPQVILYAKWYSDCSARLRLALQLKDIKYEYMPVDEPNAATYKEINPSGLVPTLVMQEGQTCSDQKASKPTIIWQSIAALEYLEERYPPSQTQKGLLPPETNPQGRATVRCLMNIITSDIHPLTTARVCSRICEQFPCPATETAAATGNCEWDKFWIERGLANYERVVKDSNGPYSFGENITLADVCLLPAIWTAERYGLLLDGFPTICRIVEALHRVEAVQRAHWRCQPDTPEEHRFPGQTRRNASN</sequence>
<dbReference type="GO" id="GO:0016853">
    <property type="term" value="F:isomerase activity"/>
    <property type="evidence" value="ECO:0007669"/>
    <property type="project" value="UniProtKB-KW"/>
</dbReference>
<dbReference type="NCBIfam" id="TIGR01262">
    <property type="entry name" value="maiA"/>
    <property type="match status" value="1"/>
</dbReference>
<organism evidence="4 5">
    <name type="scientific">Aspergillus udagawae</name>
    <dbReference type="NCBI Taxonomy" id="91492"/>
    <lineage>
        <taxon>Eukaryota</taxon>
        <taxon>Fungi</taxon>
        <taxon>Dikarya</taxon>
        <taxon>Ascomycota</taxon>
        <taxon>Pezizomycotina</taxon>
        <taxon>Eurotiomycetes</taxon>
        <taxon>Eurotiomycetidae</taxon>
        <taxon>Eurotiales</taxon>
        <taxon>Aspergillaceae</taxon>
        <taxon>Aspergillus</taxon>
        <taxon>Aspergillus subgen. Fumigati</taxon>
    </lineage>
</organism>
<dbReference type="InterPro" id="IPR004046">
    <property type="entry name" value="GST_C"/>
</dbReference>
<evidence type="ECO:0000256" key="1">
    <source>
        <dbReference type="ARBA" id="ARBA00010007"/>
    </source>
</evidence>
<dbReference type="Gene3D" id="1.20.1050.10">
    <property type="match status" value="1"/>
</dbReference>
<dbReference type="Pfam" id="PF13409">
    <property type="entry name" value="GST_N_2"/>
    <property type="match status" value="1"/>
</dbReference>
<dbReference type="Gene3D" id="3.40.30.10">
    <property type="entry name" value="Glutaredoxin"/>
    <property type="match status" value="1"/>
</dbReference>
<dbReference type="SFLD" id="SFLDS00019">
    <property type="entry name" value="Glutathione_Transferase_(cytos"/>
    <property type="match status" value="1"/>
</dbReference>
<protein>
    <submittedName>
        <fullName evidence="4">Maleylacetoacetate isomerase</fullName>
    </submittedName>
</protein>
<feature type="domain" description="GST N-terminal" evidence="2">
    <location>
        <begin position="4"/>
        <end position="93"/>
    </location>
</feature>
<dbReference type="InterPro" id="IPR036282">
    <property type="entry name" value="Glutathione-S-Trfase_C_sf"/>
</dbReference>
<dbReference type="SUPFAM" id="SSF52833">
    <property type="entry name" value="Thioredoxin-like"/>
    <property type="match status" value="1"/>
</dbReference>
<feature type="domain" description="GST C-terminal" evidence="3">
    <location>
        <begin position="104"/>
        <end position="236"/>
    </location>
</feature>
<dbReference type="Pfam" id="PF14497">
    <property type="entry name" value="GST_C_3"/>
    <property type="match status" value="1"/>
</dbReference>
<name>A0ABQ1AHZ7_9EURO</name>
<gene>
    <name evidence="4" type="ORF">IFM53868_03418</name>
</gene>
<keyword evidence="5" id="KW-1185">Reference proteome</keyword>
<dbReference type="EMBL" id="BLKG01000026">
    <property type="protein sequence ID" value="GFF82276.1"/>
    <property type="molecule type" value="Genomic_DNA"/>
</dbReference>
<dbReference type="PROSITE" id="PS50404">
    <property type="entry name" value="GST_NTER"/>
    <property type="match status" value="1"/>
</dbReference>
<dbReference type="PANTHER" id="PTHR42673:SF4">
    <property type="entry name" value="MALEYLACETOACETATE ISOMERASE"/>
    <property type="match status" value="1"/>
</dbReference>
<dbReference type="PROSITE" id="PS50405">
    <property type="entry name" value="GST_CTER"/>
    <property type="match status" value="1"/>
</dbReference>
<comment type="similarity">
    <text evidence="1">Belongs to the GST superfamily. Zeta family.</text>
</comment>